<evidence type="ECO:0000313" key="2">
    <source>
        <dbReference type="Proteomes" id="UP000077521"/>
    </source>
</evidence>
<reference evidence="1" key="2">
    <citation type="journal article" date="2019" name="IMA Fungus">
        <title>Genome sequencing and comparison of five Tilletia species to identify candidate genes for the detection of regulated species infecting wheat.</title>
        <authorList>
            <person name="Nguyen H.D.T."/>
            <person name="Sultana T."/>
            <person name="Kesanakurti P."/>
            <person name="Hambleton S."/>
        </authorList>
    </citation>
    <scope>NUCLEOTIDE SEQUENCE</scope>
    <source>
        <strain evidence="1">DAOMC 236416</strain>
    </source>
</reference>
<keyword evidence="2" id="KW-1185">Reference proteome</keyword>
<name>A0A177T6W0_9BASI</name>
<dbReference type="Proteomes" id="UP000077521">
    <property type="component" value="Unassembled WGS sequence"/>
</dbReference>
<accession>A0A177T6W0</accession>
<dbReference type="AlphaFoldDB" id="A0A177T6W0"/>
<comment type="caution">
    <text evidence="1">The sequence shown here is derived from an EMBL/GenBank/DDBJ whole genome shotgun (WGS) entry which is preliminary data.</text>
</comment>
<sequence>MALTRGETVSGFTYTEQNTYRGIVGKATRTVMISPMLARAGQDLLVARAIVQTDGPSLLRHFQPVALTNHQLRRVMAEGTLMPAKFEDGTDENQRGILSWFQVYKTLTADPKDRTHVDIRDFPKDGTIRIFLKTESSAMLPMG</sequence>
<evidence type="ECO:0000313" key="1">
    <source>
        <dbReference type="EMBL" id="KAE8244428.1"/>
    </source>
</evidence>
<dbReference type="EMBL" id="LWDF02000656">
    <property type="protein sequence ID" value="KAE8244428.1"/>
    <property type="molecule type" value="Genomic_DNA"/>
</dbReference>
<reference evidence="1" key="1">
    <citation type="submission" date="2016-04" db="EMBL/GenBank/DDBJ databases">
        <authorList>
            <person name="Nguyen H.D."/>
            <person name="Samba Siva P."/>
            <person name="Cullis J."/>
            <person name="Levesque C.A."/>
            <person name="Hambleton S."/>
        </authorList>
    </citation>
    <scope>NUCLEOTIDE SEQUENCE</scope>
    <source>
        <strain evidence="1">DAOMC 236416</strain>
    </source>
</reference>
<gene>
    <name evidence="1" type="ORF">A4X13_0g6601</name>
</gene>
<proteinExistence type="predicted"/>
<organism evidence="1 2">
    <name type="scientific">Tilletia indica</name>
    <dbReference type="NCBI Taxonomy" id="43049"/>
    <lineage>
        <taxon>Eukaryota</taxon>
        <taxon>Fungi</taxon>
        <taxon>Dikarya</taxon>
        <taxon>Basidiomycota</taxon>
        <taxon>Ustilaginomycotina</taxon>
        <taxon>Exobasidiomycetes</taxon>
        <taxon>Tilletiales</taxon>
        <taxon>Tilletiaceae</taxon>
        <taxon>Tilletia</taxon>
    </lineage>
</organism>
<protein>
    <submittedName>
        <fullName evidence="1">Uncharacterized protein</fullName>
    </submittedName>
</protein>